<dbReference type="GO" id="GO:0060170">
    <property type="term" value="C:ciliary membrane"/>
    <property type="evidence" value="ECO:0007669"/>
    <property type="project" value="TreeGrafter"/>
</dbReference>
<accession>A0A0R3RL36</accession>
<dbReference type="PANTHER" id="PTHR46819:SF1">
    <property type="entry name" value="EF-HAND CALCIUM-BINDING DOMAIN-CONTAINING PROTEIN 7"/>
    <property type="match status" value="1"/>
</dbReference>
<dbReference type="GO" id="GO:1903569">
    <property type="term" value="P:positive regulation of protein localization to ciliary membrane"/>
    <property type="evidence" value="ECO:0007669"/>
    <property type="project" value="TreeGrafter"/>
</dbReference>
<dbReference type="GO" id="GO:0098797">
    <property type="term" value="C:plasma membrane protein complex"/>
    <property type="evidence" value="ECO:0007669"/>
    <property type="project" value="TreeGrafter"/>
</dbReference>
<comment type="subcellular location">
    <subcellularLocation>
        <location evidence="1">Membrane</location>
    </subcellularLocation>
</comment>
<keyword evidence="2" id="KW-0479">Metal-binding</keyword>
<dbReference type="STRING" id="1147741.A0A0R3RL36"/>
<evidence type="ECO:0000313" key="7">
    <source>
        <dbReference type="Proteomes" id="UP000050640"/>
    </source>
</evidence>
<evidence type="ECO:0000313" key="8">
    <source>
        <dbReference type="WBParaSite" id="EEL_0000219501-mRNA-1"/>
    </source>
</evidence>
<dbReference type="PROSITE" id="PS00018">
    <property type="entry name" value="EF_HAND_1"/>
    <property type="match status" value="1"/>
</dbReference>
<keyword evidence="5" id="KW-0472">Membrane</keyword>
<dbReference type="PANTHER" id="PTHR46819">
    <property type="entry name" value="EF-HAND CALCIUM-BINDING DOMAIN-CONTAINING PROTEIN 7"/>
    <property type="match status" value="1"/>
</dbReference>
<keyword evidence="4" id="KW-0106">Calcium</keyword>
<proteinExistence type="predicted"/>
<reference evidence="8" key="1">
    <citation type="submission" date="2017-02" db="UniProtKB">
        <authorList>
            <consortium name="WormBaseParasite"/>
        </authorList>
    </citation>
    <scope>IDENTIFICATION</scope>
</reference>
<sequence length="270" mass="31234">MKLLEDKYVSEECLLKAGKYIVSVQAAHCYEKIMTSTTDEMNLVDSNGKLTKHFKMTLMNMFDLFDFDENGKLSREEFDVYNTLASDEHVLDQEWEILCRNFEAKDGELLLNSFVALHQIEANNDPTLQDTWMTLLCVGYNEQLDLINNCPCSFTIFSESIVYMGQVELREPKMNESEALANYFWKNAREVGADVDVRIWKCDYFAVCIAGPMKLPYAMNLHYENSKNVLVTELMELQRIPLRFIKPKILLQAIAKQSNWSLILSVETTI</sequence>
<dbReference type="PROSITE" id="PS50222">
    <property type="entry name" value="EF_HAND_2"/>
    <property type="match status" value="1"/>
</dbReference>
<evidence type="ECO:0000259" key="6">
    <source>
        <dbReference type="PROSITE" id="PS50222"/>
    </source>
</evidence>
<dbReference type="WBParaSite" id="EEL_0000219501-mRNA-1">
    <property type="protein sequence ID" value="EEL_0000219501-mRNA-1"/>
    <property type="gene ID" value="EEL_0000219501"/>
</dbReference>
<keyword evidence="3" id="KW-0677">Repeat</keyword>
<dbReference type="Proteomes" id="UP000050640">
    <property type="component" value="Unplaced"/>
</dbReference>
<dbReference type="InterPro" id="IPR002048">
    <property type="entry name" value="EF_hand_dom"/>
</dbReference>
<dbReference type="Gene3D" id="1.10.238.10">
    <property type="entry name" value="EF-hand"/>
    <property type="match status" value="1"/>
</dbReference>
<dbReference type="AlphaFoldDB" id="A0A0R3RL36"/>
<protein>
    <submittedName>
        <fullName evidence="8">EF-hand domain-containing protein</fullName>
    </submittedName>
</protein>
<evidence type="ECO:0000256" key="3">
    <source>
        <dbReference type="ARBA" id="ARBA00022737"/>
    </source>
</evidence>
<evidence type="ECO:0000256" key="4">
    <source>
        <dbReference type="ARBA" id="ARBA00022837"/>
    </source>
</evidence>
<dbReference type="InterPro" id="IPR052266">
    <property type="entry name" value="Miro-EF-hand_domain"/>
</dbReference>
<evidence type="ECO:0000256" key="2">
    <source>
        <dbReference type="ARBA" id="ARBA00022723"/>
    </source>
</evidence>
<organism evidence="7 8">
    <name type="scientific">Elaeophora elaphi</name>
    <dbReference type="NCBI Taxonomy" id="1147741"/>
    <lineage>
        <taxon>Eukaryota</taxon>
        <taxon>Metazoa</taxon>
        <taxon>Ecdysozoa</taxon>
        <taxon>Nematoda</taxon>
        <taxon>Chromadorea</taxon>
        <taxon>Rhabditida</taxon>
        <taxon>Spirurina</taxon>
        <taxon>Spiruromorpha</taxon>
        <taxon>Filarioidea</taxon>
        <taxon>Onchocercidae</taxon>
        <taxon>Elaeophora</taxon>
    </lineage>
</organism>
<feature type="domain" description="EF-hand" evidence="6">
    <location>
        <begin position="53"/>
        <end position="88"/>
    </location>
</feature>
<keyword evidence="7" id="KW-1185">Reference proteome</keyword>
<dbReference type="GO" id="GO:0005509">
    <property type="term" value="F:calcium ion binding"/>
    <property type="evidence" value="ECO:0007669"/>
    <property type="project" value="InterPro"/>
</dbReference>
<dbReference type="InterPro" id="IPR011992">
    <property type="entry name" value="EF-hand-dom_pair"/>
</dbReference>
<dbReference type="SUPFAM" id="SSF47473">
    <property type="entry name" value="EF-hand"/>
    <property type="match status" value="1"/>
</dbReference>
<name>A0A0R3RL36_9BILA</name>
<evidence type="ECO:0000256" key="1">
    <source>
        <dbReference type="ARBA" id="ARBA00004370"/>
    </source>
</evidence>
<dbReference type="InterPro" id="IPR018247">
    <property type="entry name" value="EF_Hand_1_Ca_BS"/>
</dbReference>
<evidence type="ECO:0000256" key="5">
    <source>
        <dbReference type="ARBA" id="ARBA00023136"/>
    </source>
</evidence>